<feature type="domain" description="Pex N-terminal" evidence="17">
    <location>
        <begin position="25"/>
        <end position="294"/>
    </location>
</feature>
<evidence type="ECO:0000256" key="14">
    <source>
        <dbReference type="ARBA" id="ARBA00029692"/>
    </source>
</evidence>
<evidence type="ECO:0000256" key="4">
    <source>
        <dbReference type="ARBA" id="ARBA00018980"/>
    </source>
</evidence>
<dbReference type="GO" id="GO:0016562">
    <property type="term" value="P:protein import into peroxisome matrix, receptor recycling"/>
    <property type="evidence" value="ECO:0007669"/>
    <property type="project" value="UniProtKB-ARBA"/>
</dbReference>
<dbReference type="PANTHER" id="PTHR12888:SF0">
    <property type="entry name" value="PEROXISOME ASSEMBLY PROTEIN 12"/>
    <property type="match status" value="1"/>
</dbReference>
<gene>
    <name evidence="18" type="ORF">K469DRAFT_627777</name>
</gene>
<keyword evidence="8" id="KW-0863">Zinc-finger</keyword>
<keyword evidence="12" id="KW-0472">Membrane</keyword>
<evidence type="ECO:0000256" key="8">
    <source>
        <dbReference type="ARBA" id="ARBA00022771"/>
    </source>
</evidence>
<keyword evidence="9" id="KW-0862">Zinc</keyword>
<sequence length="478" mass="53736">MEFMSSLQNGLDELKPSLFELLSENQLSSLLPPSLRYLLAISTHRYPRYLLPVLNSFDEVYALLMLLVERHFLRTYGGSFTENFYGLKRARVLRIKHGEIPRAQLGASDSVREAVQLKDGDVWRNLAVLVGLPYLKRKLDEGYDIHAAHSNILGPGYNPDREGLRAGASMQERLMFYYKWFLRKVYPSVNAAYYFSLLVFNMAYLFDGSKYHSPFLWLIGTRIRRLGETDYKAIELATQPKASKIGAARPGESGSIFSPRNMARSIYPRLLASLRILLPTSIFALKFLEWWHASDFAHQLSRKAAENIDLPPPILPNLLTSTRFSKQGPSKFSGNESSTNPKRPSSSSEKPKRIDPPIASTSLLPILTVPAPTPQTSHLCPICSLPITTPTASPTGFVYCYTCIHRWVDGTHDRQIAFMEGTAGFKMQSENGEAKEEDEGWGKEEGSREGRWESGKGRDAVTGRRVLGGTEGLRRVVV</sequence>
<feature type="compositionally biased region" description="Low complexity" evidence="16">
    <location>
        <begin position="337"/>
        <end position="348"/>
    </location>
</feature>
<dbReference type="SUPFAM" id="SSF57850">
    <property type="entry name" value="RING/U-box"/>
    <property type="match status" value="1"/>
</dbReference>
<evidence type="ECO:0000313" key="19">
    <source>
        <dbReference type="Proteomes" id="UP000800200"/>
    </source>
</evidence>
<dbReference type="InterPro" id="IPR017375">
    <property type="entry name" value="PEX12"/>
</dbReference>
<dbReference type="Gene3D" id="3.30.40.10">
    <property type="entry name" value="Zinc/RING finger domain, C3HC4 (zinc finger)"/>
    <property type="match status" value="1"/>
</dbReference>
<keyword evidence="5" id="KW-0813">Transport</keyword>
<dbReference type="InterPro" id="IPR013083">
    <property type="entry name" value="Znf_RING/FYVE/PHD"/>
</dbReference>
<dbReference type="PANTHER" id="PTHR12888">
    <property type="entry name" value="PEROXISOME ASSEMBLY PROTEIN 12 PEROXIN-12"/>
    <property type="match status" value="1"/>
</dbReference>
<evidence type="ECO:0000256" key="13">
    <source>
        <dbReference type="ARBA" id="ARBA00023140"/>
    </source>
</evidence>
<keyword evidence="7" id="KW-0479">Metal-binding</keyword>
<evidence type="ECO:0000256" key="11">
    <source>
        <dbReference type="ARBA" id="ARBA00022989"/>
    </source>
</evidence>
<reference evidence="18" key="1">
    <citation type="journal article" date="2020" name="Stud. Mycol.">
        <title>101 Dothideomycetes genomes: a test case for predicting lifestyles and emergence of pathogens.</title>
        <authorList>
            <person name="Haridas S."/>
            <person name="Albert R."/>
            <person name="Binder M."/>
            <person name="Bloem J."/>
            <person name="Labutti K."/>
            <person name="Salamov A."/>
            <person name="Andreopoulos B."/>
            <person name="Baker S."/>
            <person name="Barry K."/>
            <person name="Bills G."/>
            <person name="Bluhm B."/>
            <person name="Cannon C."/>
            <person name="Castanera R."/>
            <person name="Culley D."/>
            <person name="Daum C."/>
            <person name="Ezra D."/>
            <person name="Gonzalez J."/>
            <person name="Henrissat B."/>
            <person name="Kuo A."/>
            <person name="Liang C."/>
            <person name="Lipzen A."/>
            <person name="Lutzoni F."/>
            <person name="Magnuson J."/>
            <person name="Mondo S."/>
            <person name="Nolan M."/>
            <person name="Ohm R."/>
            <person name="Pangilinan J."/>
            <person name="Park H.-J."/>
            <person name="Ramirez L."/>
            <person name="Alfaro M."/>
            <person name="Sun H."/>
            <person name="Tritt A."/>
            <person name="Yoshinaga Y."/>
            <person name="Zwiers L.-H."/>
            <person name="Turgeon B."/>
            <person name="Goodwin S."/>
            <person name="Spatafora J."/>
            <person name="Crous P."/>
            <person name="Grigoriev I."/>
        </authorList>
    </citation>
    <scope>NUCLEOTIDE SEQUENCE</scope>
    <source>
        <strain evidence="18">CBS 207.26</strain>
    </source>
</reference>
<dbReference type="EMBL" id="ML994624">
    <property type="protein sequence ID" value="KAF2188266.1"/>
    <property type="molecule type" value="Genomic_DNA"/>
</dbReference>
<comment type="similarity">
    <text evidence="3">Belongs to the pex2/pex10/pex12 family.</text>
</comment>
<dbReference type="GO" id="GO:0008270">
    <property type="term" value="F:zinc ion binding"/>
    <property type="evidence" value="ECO:0007669"/>
    <property type="project" value="UniProtKB-KW"/>
</dbReference>
<comment type="subcellular location">
    <subcellularLocation>
        <location evidence="1">Peroxisome membrane</location>
        <topology evidence="1">Multi-pass membrane protein</topology>
    </subcellularLocation>
</comment>
<keyword evidence="10" id="KW-0653">Protein transport</keyword>
<keyword evidence="19" id="KW-1185">Reference proteome</keyword>
<evidence type="ECO:0000256" key="7">
    <source>
        <dbReference type="ARBA" id="ARBA00022723"/>
    </source>
</evidence>
<evidence type="ECO:0000256" key="2">
    <source>
        <dbReference type="ARBA" id="ARBA00004906"/>
    </source>
</evidence>
<comment type="subunit">
    <text evidence="15">Component of the PEX2-PEX10-PEX12 retrotranslocation channel, composed of PEX2, PEX10 and PEX12.</text>
</comment>
<dbReference type="GO" id="GO:0005778">
    <property type="term" value="C:peroxisomal membrane"/>
    <property type="evidence" value="ECO:0007669"/>
    <property type="project" value="UniProtKB-SubCell"/>
</dbReference>
<keyword evidence="11" id="KW-1133">Transmembrane helix</keyword>
<evidence type="ECO:0000256" key="3">
    <source>
        <dbReference type="ARBA" id="ARBA00008704"/>
    </source>
</evidence>
<evidence type="ECO:0000256" key="10">
    <source>
        <dbReference type="ARBA" id="ARBA00022927"/>
    </source>
</evidence>
<protein>
    <recommendedName>
        <fullName evidence="4">Peroxisome assembly protein 12</fullName>
    </recommendedName>
    <alternativeName>
        <fullName evidence="14">Peroxin-12</fullName>
    </alternativeName>
</protein>
<dbReference type="GO" id="GO:0006513">
    <property type="term" value="P:protein monoubiquitination"/>
    <property type="evidence" value="ECO:0007669"/>
    <property type="project" value="TreeGrafter"/>
</dbReference>
<evidence type="ECO:0000256" key="9">
    <source>
        <dbReference type="ARBA" id="ARBA00022833"/>
    </source>
</evidence>
<evidence type="ECO:0000256" key="12">
    <source>
        <dbReference type="ARBA" id="ARBA00023136"/>
    </source>
</evidence>
<evidence type="ECO:0000256" key="16">
    <source>
        <dbReference type="SAM" id="MobiDB-lite"/>
    </source>
</evidence>
<keyword evidence="13" id="KW-0576">Peroxisome</keyword>
<evidence type="ECO:0000256" key="6">
    <source>
        <dbReference type="ARBA" id="ARBA00022692"/>
    </source>
</evidence>
<organism evidence="18 19">
    <name type="scientific">Zopfia rhizophila CBS 207.26</name>
    <dbReference type="NCBI Taxonomy" id="1314779"/>
    <lineage>
        <taxon>Eukaryota</taxon>
        <taxon>Fungi</taxon>
        <taxon>Dikarya</taxon>
        <taxon>Ascomycota</taxon>
        <taxon>Pezizomycotina</taxon>
        <taxon>Dothideomycetes</taxon>
        <taxon>Dothideomycetes incertae sedis</taxon>
        <taxon>Zopfiaceae</taxon>
        <taxon>Zopfia</taxon>
    </lineage>
</organism>
<evidence type="ECO:0000259" key="17">
    <source>
        <dbReference type="Pfam" id="PF04757"/>
    </source>
</evidence>
<dbReference type="Proteomes" id="UP000800200">
    <property type="component" value="Unassembled WGS sequence"/>
</dbReference>
<feature type="region of interest" description="Disordered" evidence="16">
    <location>
        <begin position="429"/>
        <end position="464"/>
    </location>
</feature>
<feature type="compositionally biased region" description="Polar residues" evidence="16">
    <location>
        <begin position="325"/>
        <end position="336"/>
    </location>
</feature>
<comment type="pathway">
    <text evidence="2">Protein modification; protein ubiquitination.</text>
</comment>
<evidence type="ECO:0000256" key="1">
    <source>
        <dbReference type="ARBA" id="ARBA00004585"/>
    </source>
</evidence>
<proteinExistence type="inferred from homology"/>
<dbReference type="GO" id="GO:1990429">
    <property type="term" value="C:peroxisomal importomer complex"/>
    <property type="evidence" value="ECO:0007669"/>
    <property type="project" value="TreeGrafter"/>
</dbReference>
<keyword evidence="6" id="KW-0812">Transmembrane</keyword>
<name>A0A6A6EEF9_9PEZI</name>
<dbReference type="InterPro" id="IPR006845">
    <property type="entry name" value="Pex_N"/>
</dbReference>
<evidence type="ECO:0000313" key="18">
    <source>
        <dbReference type="EMBL" id="KAF2188266.1"/>
    </source>
</evidence>
<dbReference type="AlphaFoldDB" id="A0A6A6EEF9"/>
<dbReference type="OrthoDB" id="107372at2759"/>
<feature type="region of interest" description="Disordered" evidence="16">
    <location>
        <begin position="325"/>
        <end position="358"/>
    </location>
</feature>
<evidence type="ECO:0000256" key="5">
    <source>
        <dbReference type="ARBA" id="ARBA00022448"/>
    </source>
</evidence>
<feature type="compositionally biased region" description="Basic and acidic residues" evidence="16">
    <location>
        <begin position="440"/>
        <end position="462"/>
    </location>
</feature>
<dbReference type="Pfam" id="PF04757">
    <property type="entry name" value="Pex2_Pex12"/>
    <property type="match status" value="1"/>
</dbReference>
<evidence type="ECO:0000256" key="15">
    <source>
        <dbReference type="ARBA" id="ARBA00034505"/>
    </source>
</evidence>
<accession>A0A6A6EEF9</accession>
<dbReference type="GO" id="GO:0004842">
    <property type="term" value="F:ubiquitin-protein transferase activity"/>
    <property type="evidence" value="ECO:0007669"/>
    <property type="project" value="TreeGrafter"/>
</dbReference>